<feature type="chain" id="PRO_5005892966" evidence="1">
    <location>
        <begin position="17"/>
        <end position="136"/>
    </location>
</feature>
<reference evidence="3" key="1">
    <citation type="submission" date="2017-02" db="UniProtKB">
        <authorList>
            <consortium name="WormBaseParasite"/>
        </authorList>
    </citation>
    <scope>IDENTIFICATION</scope>
</reference>
<dbReference type="WBParaSite" id="SMUV_0000197201-mRNA-1">
    <property type="protein sequence ID" value="SMUV_0000197201-mRNA-1"/>
    <property type="gene ID" value="SMUV_0000197201"/>
</dbReference>
<feature type="signal peptide" evidence="1">
    <location>
        <begin position="1"/>
        <end position="16"/>
    </location>
</feature>
<dbReference type="AlphaFoldDB" id="A0A0N5ACU2"/>
<accession>A0A0N5ACU2</accession>
<evidence type="ECO:0000313" key="2">
    <source>
        <dbReference type="Proteomes" id="UP000046393"/>
    </source>
</evidence>
<organism evidence="2 3">
    <name type="scientific">Syphacia muris</name>
    <dbReference type="NCBI Taxonomy" id="451379"/>
    <lineage>
        <taxon>Eukaryota</taxon>
        <taxon>Metazoa</taxon>
        <taxon>Ecdysozoa</taxon>
        <taxon>Nematoda</taxon>
        <taxon>Chromadorea</taxon>
        <taxon>Rhabditida</taxon>
        <taxon>Spirurina</taxon>
        <taxon>Oxyuridomorpha</taxon>
        <taxon>Oxyuroidea</taxon>
        <taxon>Oxyuridae</taxon>
        <taxon>Syphacia</taxon>
    </lineage>
</organism>
<dbReference type="Proteomes" id="UP000046393">
    <property type="component" value="Unplaced"/>
</dbReference>
<keyword evidence="2" id="KW-1185">Reference proteome</keyword>
<protein>
    <submittedName>
        <fullName evidence="3">C3H1-type domain-containing protein</fullName>
    </submittedName>
</protein>
<evidence type="ECO:0000256" key="1">
    <source>
        <dbReference type="SAM" id="SignalP"/>
    </source>
</evidence>
<proteinExistence type="predicted"/>
<sequence length="136" mass="15283">MLQIIVFFALASVCFAGKNCTNDLECQWFVELCQYGECKPNGKYCASPAECPSPLQCRYSHCAYPVWPKNIKMCNDDLQCTWFVELCQFGQCVTNGRSCLSAHDCDAPMECRWSHCGNPVRPLPTYPPTPNAPVQT</sequence>
<name>A0A0N5ACU2_9BILA</name>
<keyword evidence="1" id="KW-0732">Signal</keyword>
<evidence type="ECO:0000313" key="3">
    <source>
        <dbReference type="WBParaSite" id="SMUV_0000197201-mRNA-1"/>
    </source>
</evidence>